<evidence type="ECO:0000313" key="2">
    <source>
        <dbReference type="Proteomes" id="UP000325440"/>
    </source>
</evidence>
<dbReference type="Proteomes" id="UP000325440">
    <property type="component" value="Unassembled WGS sequence"/>
</dbReference>
<dbReference type="EMBL" id="CABPRJ010002393">
    <property type="protein sequence ID" value="VVC45059.1"/>
    <property type="molecule type" value="Genomic_DNA"/>
</dbReference>
<evidence type="ECO:0000313" key="1">
    <source>
        <dbReference type="EMBL" id="VVC45059.1"/>
    </source>
</evidence>
<reference evidence="1 2" key="1">
    <citation type="submission" date="2019-08" db="EMBL/GenBank/DDBJ databases">
        <authorList>
            <person name="Alioto T."/>
            <person name="Alioto T."/>
            <person name="Gomez Garrido J."/>
        </authorList>
    </citation>
    <scope>NUCLEOTIDE SEQUENCE [LARGE SCALE GENOMIC DNA]</scope>
</reference>
<accession>A0A5E4NQS9</accession>
<sequence>MLSPATVRLLVFVFFYVLFLAIGAYVFSAIEAPAEAARVRELKVLRQGFLNEHKCVKDNCAHGAIESSSSSQSDTLYLLPEEGSLW</sequence>
<keyword evidence="2" id="KW-1185">Reference proteome</keyword>
<gene>
    <name evidence="1" type="ORF">CINCED_3A009499</name>
</gene>
<dbReference type="AlphaFoldDB" id="A0A5E4NQS9"/>
<dbReference type="OrthoDB" id="6722453at2759"/>
<proteinExistence type="predicted"/>
<protein>
    <submittedName>
        <fullName evidence="1">Uncharacterized protein</fullName>
    </submittedName>
</protein>
<dbReference type="Gene3D" id="1.10.287.70">
    <property type="match status" value="1"/>
</dbReference>
<organism evidence="1 2">
    <name type="scientific">Cinara cedri</name>
    <dbReference type="NCBI Taxonomy" id="506608"/>
    <lineage>
        <taxon>Eukaryota</taxon>
        <taxon>Metazoa</taxon>
        <taxon>Ecdysozoa</taxon>
        <taxon>Arthropoda</taxon>
        <taxon>Hexapoda</taxon>
        <taxon>Insecta</taxon>
        <taxon>Pterygota</taxon>
        <taxon>Neoptera</taxon>
        <taxon>Paraneoptera</taxon>
        <taxon>Hemiptera</taxon>
        <taxon>Sternorrhyncha</taxon>
        <taxon>Aphidomorpha</taxon>
        <taxon>Aphidoidea</taxon>
        <taxon>Aphididae</taxon>
        <taxon>Lachninae</taxon>
        <taxon>Cinara</taxon>
    </lineage>
</organism>
<name>A0A5E4NQS9_9HEMI</name>